<dbReference type="Pfam" id="PF00246">
    <property type="entry name" value="Peptidase_M14"/>
    <property type="match status" value="1"/>
</dbReference>
<dbReference type="GO" id="GO:0005615">
    <property type="term" value="C:extracellular space"/>
    <property type="evidence" value="ECO:0007669"/>
    <property type="project" value="TreeGrafter"/>
</dbReference>
<dbReference type="Gene3D" id="2.60.40.4070">
    <property type="match status" value="1"/>
</dbReference>
<protein>
    <recommendedName>
        <fullName evidence="4">Peptidase M14 domain-containing protein</fullName>
    </recommendedName>
</protein>
<dbReference type="GO" id="GO:0008270">
    <property type="term" value="F:zinc ion binding"/>
    <property type="evidence" value="ECO:0007669"/>
    <property type="project" value="InterPro"/>
</dbReference>
<sequence length="1004" mass="111449">MKKYFFILLAIIGLAFSENTTRLIKIHLAEHQEVYRLNRLNITITDAGRDYAKALVNDKEIKALQDAGYKVEVLIPDYRKYKREIFERGFYHTYDQVYAVLDSFATNYPDICRLDTIGFSVQGRAIWAMRVTDNPQIEEQEPEIRLAGNMHGDENIGTEITLYFLRYLLTNYSSNPQVQNLVNNREFWILPTLNPDGKVAVTRQNANGVDLNRDYGYFWEGWGNSPAPSSQIENKVLMAHLEENNISLEYNYHSTALYVNYPWDYHPADPPDSDYIITLSQIYADSANLNPINGYDWYQVTGSLQDYTIGTSGCLAWTVETDEPSSSSAIDQICYDNRDALMDVCERAGWGIEGVVKDSMTNNPLYTRIEFLNPERIDIYNDPGLGDFHKMIAPGTYDVRVSANTYAPKIITGVVVPQNGSVSLGDILLASDSTYLYAFRVVLCRYVNHAEDQNRTRPRFALGAEDNRFFSLGQAGFVVLDMGPNTPIRNSPGYDFTVYEGDDGADEGYEVFVSDAWDGTWHSCGSAFGTANFDLSVAGVSQARYVKVVDDGTSTSGQYAGFDLDAIKGVPPANTPSLYIADYQIIDGNNGILEPGETADLVITLHNSGILEATNTQGLLTSTDNYITINDSTGSFGNIMPDSEQTNNQNPFNITADSSTPTGHTAHFDLIVSADNYLDTLGLDLVVGKKHYYVWNPDPTPESGQQIDSLLTELGYSGDYGTSLAQDLSKYQAVFVCVGVYSNNYVISNNSPEAQALVDYLQTQNGRMYLEGGDVWYYDPLYNSGYDFGPLFGINATSDGSGDLGPVLGQDSTFTVGMNFSYGGENSYIDHIPPTGSDAFLIFDDGDDNYDCGVARDPGSYKTVGTSFELGGLIDGTGVSTRSALLDSIMHFFGVFINPGVEEESGLSKRPIQTRITNLFPNPAKQRIHIEYQLNHNTKLSLKVYDVTGSLVRTIIESPICRPGSYTTEWDTKDNNSRYVSTGIYFVHLNTSDYKGVKKVVILK</sequence>
<dbReference type="EMBL" id="MUKB01000109">
    <property type="protein sequence ID" value="OPX17552.1"/>
    <property type="molecule type" value="Genomic_DNA"/>
</dbReference>
<dbReference type="Pfam" id="PF18962">
    <property type="entry name" value="Por_Secre_tail"/>
    <property type="match status" value="1"/>
</dbReference>
<dbReference type="SUPFAM" id="SSF49464">
    <property type="entry name" value="Carboxypeptidase regulatory domain-like"/>
    <property type="match status" value="1"/>
</dbReference>
<dbReference type="GO" id="GO:0016485">
    <property type="term" value="P:protein processing"/>
    <property type="evidence" value="ECO:0007669"/>
    <property type="project" value="TreeGrafter"/>
</dbReference>
<evidence type="ECO:0000313" key="6">
    <source>
        <dbReference type="Proteomes" id="UP000191663"/>
    </source>
</evidence>
<dbReference type="PROSITE" id="PS52035">
    <property type="entry name" value="PEPTIDASE_M14"/>
    <property type="match status" value="1"/>
</dbReference>
<name>A0A1V4QEA4_UNCW3</name>
<evidence type="ECO:0000256" key="2">
    <source>
        <dbReference type="ARBA" id="ARBA00023180"/>
    </source>
</evidence>
<dbReference type="GO" id="GO:0004181">
    <property type="term" value="F:metallocarboxypeptidase activity"/>
    <property type="evidence" value="ECO:0007669"/>
    <property type="project" value="InterPro"/>
</dbReference>
<dbReference type="Proteomes" id="UP000191663">
    <property type="component" value="Unassembled WGS sequence"/>
</dbReference>
<evidence type="ECO:0000256" key="1">
    <source>
        <dbReference type="ARBA" id="ARBA00005988"/>
    </source>
</evidence>
<dbReference type="InterPro" id="IPR000834">
    <property type="entry name" value="Peptidase_M14"/>
</dbReference>
<dbReference type="NCBIfam" id="TIGR04183">
    <property type="entry name" value="Por_Secre_tail"/>
    <property type="match status" value="1"/>
</dbReference>
<comment type="caution">
    <text evidence="5">The sequence shown here is derived from an EMBL/GenBank/DDBJ whole genome shotgun (WGS) entry which is preliminary data.</text>
</comment>
<dbReference type="InterPro" id="IPR050753">
    <property type="entry name" value="Peptidase_M14_domain"/>
</dbReference>
<keyword evidence="2" id="KW-0325">Glycoprotein</keyword>
<feature type="active site" description="Proton donor/acceptor" evidence="3">
    <location>
        <position position="320"/>
    </location>
</feature>
<accession>A0A1V4QEA4</accession>
<reference evidence="6" key="1">
    <citation type="submission" date="2017-01" db="EMBL/GenBank/DDBJ databases">
        <title>Novel pathways for hydrocarbon cycling and metabolic interdependencies in hydrothermal sediment communities.</title>
        <authorList>
            <person name="Dombrowski N."/>
            <person name="Seitz K."/>
            <person name="Teske A."/>
            <person name="Baker B."/>
        </authorList>
    </citation>
    <scope>NUCLEOTIDE SEQUENCE [LARGE SCALE GENOMIC DNA]</scope>
</reference>
<dbReference type="PANTHER" id="PTHR11532">
    <property type="entry name" value="PROTEASE M14 CARBOXYPEPTIDASE"/>
    <property type="match status" value="1"/>
</dbReference>
<dbReference type="PANTHER" id="PTHR11532:SF57">
    <property type="entry name" value="CARBOXYPEPTIDASE D, B"/>
    <property type="match status" value="1"/>
</dbReference>
<dbReference type="InterPro" id="IPR008969">
    <property type="entry name" value="CarboxyPept-like_regulatory"/>
</dbReference>
<evidence type="ECO:0000313" key="5">
    <source>
        <dbReference type="EMBL" id="OPX17552.1"/>
    </source>
</evidence>
<dbReference type="PROSITE" id="PS00132">
    <property type="entry name" value="CARBOXYPEPT_ZN_1"/>
    <property type="match status" value="1"/>
</dbReference>
<evidence type="ECO:0000259" key="4">
    <source>
        <dbReference type="PROSITE" id="PS52035"/>
    </source>
</evidence>
<gene>
    <name evidence="5" type="ORF">BXT86_05875</name>
</gene>
<dbReference type="SMART" id="SM00631">
    <property type="entry name" value="Zn_pept"/>
    <property type="match status" value="1"/>
</dbReference>
<dbReference type="InterPro" id="IPR057246">
    <property type="entry name" value="CARBOXYPEPT_ZN_1"/>
</dbReference>
<dbReference type="Gene3D" id="3.40.630.10">
    <property type="entry name" value="Zn peptidases"/>
    <property type="match status" value="1"/>
</dbReference>
<dbReference type="InterPro" id="IPR026444">
    <property type="entry name" value="Secre_tail"/>
</dbReference>
<proteinExistence type="inferred from homology"/>
<evidence type="ECO:0000256" key="3">
    <source>
        <dbReference type="PROSITE-ProRule" id="PRU01379"/>
    </source>
</evidence>
<organism evidence="5 6">
    <name type="scientific">candidate division WOR-3 bacterium 4484_100</name>
    <dbReference type="NCBI Taxonomy" id="1936077"/>
    <lineage>
        <taxon>Bacteria</taxon>
        <taxon>Bacteria division WOR-3</taxon>
    </lineage>
</organism>
<dbReference type="PRINTS" id="PR00765">
    <property type="entry name" value="CRBOXYPTASEA"/>
</dbReference>
<comment type="similarity">
    <text evidence="1 3">Belongs to the peptidase M14 family.</text>
</comment>
<dbReference type="GO" id="GO:0006518">
    <property type="term" value="P:peptide metabolic process"/>
    <property type="evidence" value="ECO:0007669"/>
    <property type="project" value="TreeGrafter"/>
</dbReference>
<feature type="domain" description="Peptidase M14" evidence="4">
    <location>
        <begin position="90"/>
        <end position="348"/>
    </location>
</feature>
<dbReference type="SUPFAM" id="SSF53187">
    <property type="entry name" value="Zn-dependent exopeptidases"/>
    <property type="match status" value="1"/>
</dbReference>
<dbReference type="Gene3D" id="2.60.40.1120">
    <property type="entry name" value="Carboxypeptidase-like, regulatory domain"/>
    <property type="match status" value="1"/>
</dbReference>
<dbReference type="AlphaFoldDB" id="A0A1V4QEA4"/>